<dbReference type="AlphaFoldDB" id="A0A6J4N230"/>
<accession>A0A6J4N230</accession>
<name>A0A6J4N230_9ACTN</name>
<sequence>MSLTLSCPNYSAPLPGPQSAPSALPAGWRCPGRSPPRLWEVDHEPATLQQRRSSLLQTLRAGLPTAGAPWSVRDPAQSRPDTRWQTSSP</sequence>
<feature type="region of interest" description="Disordered" evidence="1">
    <location>
        <begin position="65"/>
        <end position="89"/>
    </location>
</feature>
<dbReference type="EMBL" id="CADCUO010000036">
    <property type="protein sequence ID" value="CAA9375865.1"/>
    <property type="molecule type" value="Genomic_DNA"/>
</dbReference>
<proteinExistence type="predicted"/>
<evidence type="ECO:0000256" key="1">
    <source>
        <dbReference type="SAM" id="MobiDB-lite"/>
    </source>
</evidence>
<reference evidence="2" key="1">
    <citation type="submission" date="2020-02" db="EMBL/GenBank/DDBJ databases">
        <authorList>
            <person name="Meier V. D."/>
        </authorList>
    </citation>
    <scope>NUCLEOTIDE SEQUENCE</scope>
    <source>
        <strain evidence="2">AVDCRST_MAG75</strain>
    </source>
</reference>
<evidence type="ECO:0000313" key="2">
    <source>
        <dbReference type="EMBL" id="CAA9375865.1"/>
    </source>
</evidence>
<feature type="region of interest" description="Disordered" evidence="1">
    <location>
        <begin position="1"/>
        <end position="25"/>
    </location>
</feature>
<gene>
    <name evidence="2" type="ORF">AVDCRST_MAG75-525</name>
</gene>
<protein>
    <submittedName>
        <fullName evidence="2">Uncharacterized protein</fullName>
    </submittedName>
</protein>
<organism evidence="2">
    <name type="scientific">uncultured Propionibacteriaceae bacterium</name>
    <dbReference type="NCBI Taxonomy" id="257457"/>
    <lineage>
        <taxon>Bacteria</taxon>
        <taxon>Bacillati</taxon>
        <taxon>Actinomycetota</taxon>
        <taxon>Actinomycetes</taxon>
        <taxon>Propionibacteriales</taxon>
        <taxon>Propionibacteriaceae</taxon>
        <taxon>environmental samples</taxon>
    </lineage>
</organism>